<comment type="caution">
    <text evidence="3">The sequence shown here is derived from an EMBL/GenBank/DDBJ whole genome shotgun (WGS) entry which is preliminary data.</text>
</comment>
<feature type="compositionally biased region" description="Low complexity" evidence="1">
    <location>
        <begin position="1128"/>
        <end position="1139"/>
    </location>
</feature>
<reference evidence="3" key="1">
    <citation type="journal article" date="2021" name="Nat. Commun.">
        <title>Genetic determinants of endophytism in the Arabidopsis root mycobiome.</title>
        <authorList>
            <person name="Mesny F."/>
            <person name="Miyauchi S."/>
            <person name="Thiergart T."/>
            <person name="Pickel B."/>
            <person name="Atanasova L."/>
            <person name="Karlsson M."/>
            <person name="Huettel B."/>
            <person name="Barry K.W."/>
            <person name="Haridas S."/>
            <person name="Chen C."/>
            <person name="Bauer D."/>
            <person name="Andreopoulos W."/>
            <person name="Pangilinan J."/>
            <person name="LaButti K."/>
            <person name="Riley R."/>
            <person name="Lipzen A."/>
            <person name="Clum A."/>
            <person name="Drula E."/>
            <person name="Henrissat B."/>
            <person name="Kohler A."/>
            <person name="Grigoriev I.V."/>
            <person name="Martin F.M."/>
            <person name="Hacquard S."/>
        </authorList>
    </citation>
    <scope>NUCLEOTIDE SEQUENCE</scope>
    <source>
        <strain evidence="3">MPI-CAGE-CH-0235</strain>
    </source>
</reference>
<evidence type="ECO:0000313" key="4">
    <source>
        <dbReference type="Proteomes" id="UP000813444"/>
    </source>
</evidence>
<feature type="compositionally biased region" description="Basic and acidic residues" evidence="1">
    <location>
        <begin position="174"/>
        <end position="192"/>
    </location>
</feature>
<dbReference type="InterPro" id="IPR003959">
    <property type="entry name" value="ATPase_AAA_core"/>
</dbReference>
<dbReference type="GO" id="GO:0005524">
    <property type="term" value="F:ATP binding"/>
    <property type="evidence" value="ECO:0007669"/>
    <property type="project" value="InterPro"/>
</dbReference>
<feature type="compositionally biased region" description="Basic and acidic residues" evidence="1">
    <location>
        <begin position="341"/>
        <end position="353"/>
    </location>
</feature>
<organism evidence="3 4">
    <name type="scientific">Stachybotrys elegans</name>
    <dbReference type="NCBI Taxonomy" id="80388"/>
    <lineage>
        <taxon>Eukaryota</taxon>
        <taxon>Fungi</taxon>
        <taxon>Dikarya</taxon>
        <taxon>Ascomycota</taxon>
        <taxon>Pezizomycotina</taxon>
        <taxon>Sordariomycetes</taxon>
        <taxon>Hypocreomycetidae</taxon>
        <taxon>Hypocreales</taxon>
        <taxon>Stachybotryaceae</taxon>
        <taxon>Stachybotrys</taxon>
    </lineage>
</organism>
<dbReference type="Pfam" id="PF00004">
    <property type="entry name" value="AAA"/>
    <property type="match status" value="1"/>
</dbReference>
<dbReference type="CDD" id="cd19481">
    <property type="entry name" value="RecA-like_protease"/>
    <property type="match status" value="1"/>
</dbReference>
<evidence type="ECO:0000256" key="1">
    <source>
        <dbReference type="SAM" id="MobiDB-lite"/>
    </source>
</evidence>
<dbReference type="Gene3D" id="3.40.50.300">
    <property type="entry name" value="P-loop containing nucleotide triphosphate hydrolases"/>
    <property type="match status" value="1"/>
</dbReference>
<dbReference type="Pfam" id="PF22942">
    <property type="entry name" value="DUF7025"/>
    <property type="match status" value="1"/>
</dbReference>
<dbReference type="AlphaFoldDB" id="A0A8K0SLH1"/>
<protein>
    <recommendedName>
        <fullName evidence="2">AAA+ ATPase domain-containing protein</fullName>
    </recommendedName>
</protein>
<dbReference type="Proteomes" id="UP000813444">
    <property type="component" value="Unassembled WGS sequence"/>
</dbReference>
<dbReference type="OrthoDB" id="10042665at2759"/>
<feature type="domain" description="AAA+ ATPase" evidence="2">
    <location>
        <begin position="776"/>
        <end position="901"/>
    </location>
</feature>
<dbReference type="InterPro" id="IPR003593">
    <property type="entry name" value="AAA+_ATPase"/>
</dbReference>
<feature type="region of interest" description="Disordered" evidence="1">
    <location>
        <begin position="174"/>
        <end position="197"/>
    </location>
</feature>
<feature type="region of interest" description="Disordered" evidence="1">
    <location>
        <begin position="1030"/>
        <end position="1154"/>
    </location>
</feature>
<sequence length="1154" mass="129255">MNGEVQTPNDAAGQEPSKQNGAAAADAATVESKPEAVTPAAPGGATVLLLEQIKRLEKKIANVEKQTVPTPISPEASILSAGMATLFGTKGSLDQFLADTHKMDEAWAARQKDIQEMGDYWIGSPAEFAAKNAAEKYLAMERYRMQLRQRDERRIYNYLESYFQQYFDVATHGEEVKEGEKGKEKDGEDKPENAPGVWAPAVSLSHIPWKEFMARASYNAQLSTPTGPFVIDVLEGEPRLPQRGFSYWGYNSNGAGQDEVAAAESKKQVESGHGPLPERIRIHSRPLMKIVEKIHGTDITISDKNATVLLRPFKCLTFYEDKLREKYVELEAQFGPKEGHVEDVTEKAEKVEKAATTVEGSPASGIPASGKPNGNAGEVNTDKGKDDDDAEEGDEDKKDEQEDTTNTHTAFEHLNCLLEFFDKHIVAKQKYLTEPSCKVHFADLWHLFKPGTHVIESGNKHLQCYRVIHVRTPRHKAKEAYNWSNFRGKGQTETRLMMYCVSVDFDGKSLGPVAKTVSISPYEGSKDVATLPVYPLKLSKDSGLRDALINRGKKFLQVAGVKHMHFSGLTLEKRDEVDSQVVIDFAEAFNANEKWKPEIDYSGDSEEAFKKSTAEDTYCNGACCTMDEIHHDEYVDGKQNERFIESLLPEMDEDGRLLSLAVVSRVLRKDRSMHITEDDYLIMSYRVFGFVLRSKSWAKLDLGDLMDVDEYRRKQSENGQLDPMDQKQNAFDSLVFPKDDLDRKEIIRSLVAQHFQDRKSITSREEQVDIVKGKGKGLIILLHGAPGVGKTTTAEGIADLFNKPLFQITCGDLGTNAKDVDRELEKNFSLANKWESILLLDEADVFLARRTPQDFVRNGLVAVFLRVLEYYAGILFLTTNRIGDFDEAFSSRIHVSLYYPELDRDSALEIFTLNWKIMEARFRKQGRVLVIEKEKIAAFVSDYWRDNKTAHWNGRQIRNACQTALALAESEAQAREGGVIGSPKAKATLRDSHIKTVAKAYLGFMRYLDDVRDADQEKWAYMMGIRRQANKDASKPETYGQEPPSFRRGGSGQLAERRAQFASRYQRDPYYQPPPPQGHHQGDGSGSYGHLATPDRQLYRGGGGGGYYGSPSPEPQYPMSHPPPPSHLQPQPQAQPHGWSGQGYPGGPGPQARN</sequence>
<evidence type="ECO:0000313" key="3">
    <source>
        <dbReference type="EMBL" id="KAH7310890.1"/>
    </source>
</evidence>
<feature type="region of interest" description="Disordered" evidence="1">
    <location>
        <begin position="1"/>
        <end position="40"/>
    </location>
</feature>
<gene>
    <name evidence="3" type="ORF">B0I35DRAFT_482168</name>
</gene>
<dbReference type="SUPFAM" id="SSF52540">
    <property type="entry name" value="P-loop containing nucleoside triphosphate hydrolases"/>
    <property type="match status" value="1"/>
</dbReference>
<dbReference type="PANTHER" id="PTHR46411">
    <property type="entry name" value="FAMILY ATPASE, PUTATIVE-RELATED"/>
    <property type="match status" value="1"/>
</dbReference>
<feature type="region of interest" description="Disordered" evidence="1">
    <location>
        <begin position="341"/>
        <end position="406"/>
    </location>
</feature>
<dbReference type="InterPro" id="IPR056599">
    <property type="entry name" value="AAA_lid_fung"/>
</dbReference>
<dbReference type="InterPro" id="IPR027417">
    <property type="entry name" value="P-loop_NTPase"/>
</dbReference>
<dbReference type="SMART" id="SM00382">
    <property type="entry name" value="AAA"/>
    <property type="match status" value="1"/>
</dbReference>
<dbReference type="InterPro" id="IPR054289">
    <property type="entry name" value="DUF7025"/>
</dbReference>
<accession>A0A8K0SLH1</accession>
<dbReference type="GO" id="GO:0016887">
    <property type="term" value="F:ATP hydrolysis activity"/>
    <property type="evidence" value="ECO:0007669"/>
    <property type="project" value="InterPro"/>
</dbReference>
<evidence type="ECO:0000259" key="2">
    <source>
        <dbReference type="SMART" id="SM00382"/>
    </source>
</evidence>
<name>A0A8K0SLH1_9HYPO</name>
<proteinExistence type="predicted"/>
<feature type="compositionally biased region" description="Pro residues" evidence="1">
    <location>
        <begin position="1112"/>
        <end position="1127"/>
    </location>
</feature>
<dbReference type="EMBL" id="JAGPNK010000012">
    <property type="protein sequence ID" value="KAH7310890.1"/>
    <property type="molecule type" value="Genomic_DNA"/>
</dbReference>
<keyword evidence="4" id="KW-1185">Reference proteome</keyword>
<dbReference type="PANTHER" id="PTHR46411:SF2">
    <property type="entry name" value="AAA+ ATPASE DOMAIN-CONTAINING PROTEIN"/>
    <property type="match status" value="1"/>
</dbReference>
<dbReference type="Pfam" id="PF23232">
    <property type="entry name" value="AAA_lid_13"/>
    <property type="match status" value="1"/>
</dbReference>